<dbReference type="PROSITE" id="PS00624">
    <property type="entry name" value="GMC_OXRED_2"/>
    <property type="match status" value="1"/>
</dbReference>
<dbReference type="GO" id="GO:0016614">
    <property type="term" value="F:oxidoreductase activity, acting on CH-OH group of donors"/>
    <property type="evidence" value="ECO:0007669"/>
    <property type="project" value="InterPro"/>
</dbReference>
<organism evidence="3 4">
    <name type="scientific">Popillia japonica</name>
    <name type="common">Japanese beetle</name>
    <dbReference type="NCBI Taxonomy" id="7064"/>
    <lineage>
        <taxon>Eukaryota</taxon>
        <taxon>Metazoa</taxon>
        <taxon>Ecdysozoa</taxon>
        <taxon>Arthropoda</taxon>
        <taxon>Hexapoda</taxon>
        <taxon>Insecta</taxon>
        <taxon>Pterygota</taxon>
        <taxon>Neoptera</taxon>
        <taxon>Endopterygota</taxon>
        <taxon>Coleoptera</taxon>
        <taxon>Polyphaga</taxon>
        <taxon>Scarabaeiformia</taxon>
        <taxon>Scarabaeidae</taxon>
        <taxon>Rutelinae</taxon>
        <taxon>Popillia</taxon>
    </lineage>
</organism>
<dbReference type="Gene3D" id="3.50.50.60">
    <property type="entry name" value="FAD/NAD(P)-binding domain"/>
    <property type="match status" value="1"/>
</dbReference>
<dbReference type="Pfam" id="PF05199">
    <property type="entry name" value="GMC_oxred_C"/>
    <property type="match status" value="1"/>
</dbReference>
<dbReference type="PANTHER" id="PTHR11552:SF158">
    <property type="entry name" value="GH23626P-RELATED"/>
    <property type="match status" value="1"/>
</dbReference>
<keyword evidence="4" id="KW-1185">Reference proteome</keyword>
<evidence type="ECO:0000259" key="2">
    <source>
        <dbReference type="PROSITE" id="PS00624"/>
    </source>
</evidence>
<sequence>MIIYISGKLSTRKLILCQLLRRKKMIEATKLLAICLLVQGILQGICASPFELTDKYVKEYEDGVHHLTEVSKKTVLQEESFKPEHYDEEAALKDAEEFDFIVIGAGSSGAVVANRLSEVPEWKVLLLEAGAPESPFGQAPALTNVLLNTPYNWGYKTEPQEKACLGSDEDRCKINTGRAMGGSSAINGMLYTRGNAKDYDIWSDLGNEGWCYRDVLPFFKKSEDAHLHHFDRFRERRVVLQRCSAILQEIGRRSFTSFRSEAFLEAGHELGYKTIDYNGEEQIGFAVPQLVTKSGRRNSVSKAYLEPAKNRKNLAVRPFSQATQIIISKHTKEATGVKYIHQGKLFIAKNRKEIILSGGSINSPQLLMLSGIGPKEHLERVGLDCVQDLAVGHNLKDHVAFLGLNFVSNETVPEENHKENLISWLKDGKGPLSHVGIEAFAFLKTEISKDLPDYPDIDFKLLPHPMNIGHEAVKNEFNIRKELYDTIWAPNEGKLGCTILVVLPHPKSVGVVKLHSKDPLNYPIINGNYLTDEEHIDRDTILAGIKKALALTGTEAFKKLGLHLNEHKILGCANHAHDTDEYWKCAIKHLTVSLSTPSGTCKMAPETDKEGVVDNQLRVRG</sequence>
<dbReference type="InterPro" id="IPR012132">
    <property type="entry name" value="GMC_OxRdtase"/>
</dbReference>
<dbReference type="InterPro" id="IPR000172">
    <property type="entry name" value="GMC_OxRdtase_N"/>
</dbReference>
<dbReference type="PANTHER" id="PTHR11552">
    <property type="entry name" value="GLUCOSE-METHANOL-CHOLINE GMC OXIDOREDUCTASE"/>
    <property type="match status" value="1"/>
</dbReference>
<evidence type="ECO:0000256" key="1">
    <source>
        <dbReference type="ARBA" id="ARBA00010790"/>
    </source>
</evidence>
<comment type="similarity">
    <text evidence="1">Belongs to the GMC oxidoreductase family.</text>
</comment>
<comment type="caution">
    <text evidence="3">The sequence shown here is derived from an EMBL/GenBank/DDBJ whole genome shotgun (WGS) entry which is preliminary data.</text>
</comment>
<dbReference type="Proteomes" id="UP001458880">
    <property type="component" value="Unassembled WGS sequence"/>
</dbReference>
<protein>
    <submittedName>
        <fullName evidence="3">GMC oxidoreductase</fullName>
    </submittedName>
</protein>
<dbReference type="Gene3D" id="3.30.560.10">
    <property type="entry name" value="Glucose Oxidase, domain 3"/>
    <property type="match status" value="1"/>
</dbReference>
<dbReference type="SUPFAM" id="SSF54373">
    <property type="entry name" value="FAD-linked reductases, C-terminal domain"/>
    <property type="match status" value="1"/>
</dbReference>
<feature type="domain" description="Glucose-methanol-choline oxidoreductase N-terminal" evidence="2">
    <location>
        <begin position="359"/>
        <end position="373"/>
    </location>
</feature>
<evidence type="ECO:0000313" key="3">
    <source>
        <dbReference type="EMBL" id="KAK9753123.1"/>
    </source>
</evidence>
<evidence type="ECO:0000313" key="4">
    <source>
        <dbReference type="Proteomes" id="UP001458880"/>
    </source>
</evidence>
<dbReference type="Pfam" id="PF00732">
    <property type="entry name" value="GMC_oxred_N"/>
    <property type="match status" value="1"/>
</dbReference>
<dbReference type="GO" id="GO:0050660">
    <property type="term" value="F:flavin adenine dinucleotide binding"/>
    <property type="evidence" value="ECO:0007669"/>
    <property type="project" value="InterPro"/>
</dbReference>
<proteinExistence type="inferred from homology"/>
<name>A0AAW1N3H1_POPJA</name>
<dbReference type="AlphaFoldDB" id="A0AAW1N3H1"/>
<dbReference type="InterPro" id="IPR036188">
    <property type="entry name" value="FAD/NAD-bd_sf"/>
</dbReference>
<dbReference type="EMBL" id="JASPKY010000015">
    <property type="protein sequence ID" value="KAK9753123.1"/>
    <property type="molecule type" value="Genomic_DNA"/>
</dbReference>
<reference evidence="3 4" key="1">
    <citation type="journal article" date="2024" name="BMC Genomics">
        <title>De novo assembly and annotation of Popillia japonica's genome with initial clues to its potential as an invasive pest.</title>
        <authorList>
            <person name="Cucini C."/>
            <person name="Boschi S."/>
            <person name="Funari R."/>
            <person name="Cardaioli E."/>
            <person name="Iannotti N."/>
            <person name="Marturano G."/>
            <person name="Paoli F."/>
            <person name="Bruttini M."/>
            <person name="Carapelli A."/>
            <person name="Frati F."/>
            <person name="Nardi F."/>
        </authorList>
    </citation>
    <scope>NUCLEOTIDE SEQUENCE [LARGE SCALE GENOMIC DNA]</scope>
    <source>
        <strain evidence="3">DMR45628</strain>
    </source>
</reference>
<dbReference type="InterPro" id="IPR007867">
    <property type="entry name" value="GMC_OxRtase_C"/>
</dbReference>
<dbReference type="PIRSF" id="PIRSF000137">
    <property type="entry name" value="Alcohol_oxidase"/>
    <property type="match status" value="1"/>
</dbReference>
<accession>A0AAW1N3H1</accession>
<gene>
    <name evidence="3" type="ORF">QE152_g3677</name>
</gene>
<dbReference type="SUPFAM" id="SSF51905">
    <property type="entry name" value="FAD/NAD(P)-binding domain"/>
    <property type="match status" value="1"/>
</dbReference>